<feature type="transmembrane region" description="Helical" evidence="9">
    <location>
        <begin position="363"/>
        <end position="385"/>
    </location>
</feature>
<dbReference type="eggNOG" id="KOG0254">
    <property type="taxonomic scope" value="Eukaryota"/>
</dbReference>
<feature type="transmembrane region" description="Helical" evidence="9">
    <location>
        <begin position="293"/>
        <end position="313"/>
    </location>
</feature>
<dbReference type="Proteomes" id="UP000005627">
    <property type="component" value="Chromosome 2"/>
</dbReference>
<feature type="transmembrane region" description="Helical" evidence="9">
    <location>
        <begin position="429"/>
        <end position="448"/>
    </location>
</feature>
<name>G8ZNE9_TORDE</name>
<dbReference type="GO" id="GO:0005774">
    <property type="term" value="C:vacuolar membrane"/>
    <property type="evidence" value="ECO:0007669"/>
    <property type="project" value="TreeGrafter"/>
</dbReference>
<evidence type="ECO:0000256" key="1">
    <source>
        <dbReference type="ARBA" id="ARBA00004127"/>
    </source>
</evidence>
<feature type="transmembrane region" description="Helical" evidence="9">
    <location>
        <begin position="495"/>
        <end position="516"/>
    </location>
</feature>
<dbReference type="Gene3D" id="1.20.1250.20">
    <property type="entry name" value="MFS general substrate transporter like domains"/>
    <property type="match status" value="2"/>
</dbReference>
<organism evidence="10 11">
    <name type="scientific">Torulaspora delbrueckii</name>
    <name type="common">Yeast</name>
    <name type="synonym">Candida colliculosa</name>
    <dbReference type="NCBI Taxonomy" id="4950"/>
    <lineage>
        <taxon>Eukaryota</taxon>
        <taxon>Fungi</taxon>
        <taxon>Dikarya</taxon>
        <taxon>Ascomycota</taxon>
        <taxon>Saccharomycotina</taxon>
        <taxon>Saccharomycetes</taxon>
        <taxon>Saccharomycetales</taxon>
        <taxon>Saccharomycetaceae</taxon>
        <taxon>Torulaspora</taxon>
    </lineage>
</organism>
<evidence type="ECO:0000256" key="4">
    <source>
        <dbReference type="ARBA" id="ARBA00022692"/>
    </source>
</evidence>
<feature type="transmembrane region" description="Helical" evidence="9">
    <location>
        <begin position="202"/>
        <end position="226"/>
    </location>
</feature>
<dbReference type="SUPFAM" id="SSF103473">
    <property type="entry name" value="MFS general substrate transporter"/>
    <property type="match status" value="1"/>
</dbReference>
<feature type="transmembrane region" description="Helical" evidence="9">
    <location>
        <begin position="405"/>
        <end position="422"/>
    </location>
</feature>
<evidence type="ECO:0000313" key="11">
    <source>
        <dbReference type="Proteomes" id="UP000005627"/>
    </source>
</evidence>
<evidence type="ECO:0000256" key="3">
    <source>
        <dbReference type="ARBA" id="ARBA00022448"/>
    </source>
</evidence>
<dbReference type="InParanoid" id="G8ZNE9"/>
<evidence type="ECO:0000256" key="2">
    <source>
        <dbReference type="ARBA" id="ARBA00008335"/>
    </source>
</evidence>
<dbReference type="PANTHER" id="PTHR23501">
    <property type="entry name" value="MAJOR FACILITATOR SUPERFAMILY"/>
    <property type="match status" value="1"/>
</dbReference>
<dbReference type="InterPro" id="IPR036259">
    <property type="entry name" value="MFS_trans_sf"/>
</dbReference>
<dbReference type="HOGENOM" id="CLU_012970_2_1_1"/>
<accession>G8ZNE9</accession>
<keyword evidence="5 9" id="KW-1133">Transmembrane helix</keyword>
<evidence type="ECO:0000256" key="6">
    <source>
        <dbReference type="ARBA" id="ARBA00023065"/>
    </source>
</evidence>
<evidence type="ECO:0000313" key="10">
    <source>
        <dbReference type="EMBL" id="CCE90143.1"/>
    </source>
</evidence>
<feature type="transmembrane region" description="Helical" evidence="9">
    <location>
        <begin position="232"/>
        <end position="253"/>
    </location>
</feature>
<keyword evidence="6" id="KW-0406">Ion transport</keyword>
<proteinExistence type="inferred from homology"/>
<keyword evidence="4 9" id="KW-0812">Transmembrane</keyword>
<feature type="region of interest" description="Disordered" evidence="8">
    <location>
        <begin position="26"/>
        <end position="46"/>
    </location>
</feature>
<feature type="transmembrane region" description="Helical" evidence="9">
    <location>
        <begin position="76"/>
        <end position="94"/>
    </location>
</feature>
<keyword evidence="11" id="KW-1185">Reference proteome</keyword>
<dbReference type="EMBL" id="HE616743">
    <property type="protein sequence ID" value="CCE90143.1"/>
    <property type="molecule type" value="Genomic_DNA"/>
</dbReference>
<feature type="transmembrane region" description="Helical" evidence="9">
    <location>
        <begin position="175"/>
        <end position="195"/>
    </location>
</feature>
<sequence>MASLDETSTATPVDISDLEEGLKALDSGKDGHTSDSNSNVPDAYEHESDCVGDKKYIKGSGVINIELYKQQYHKPIYKVMLYFSIFLVAYVYSLDSLVRFTYQYQTTSKFRDKNQLRTVNCIKTVMGTAGQFGFARCSDIFGRTTVLNFSIILYIIGTIIQCKATDISKFSAGTILYQLGLIGIQIMLGVIASDFSDLNWRLFASFVPALPFVINIWICGFITQLIGDRWQWGIGMFAFIMPCACIPLAFCLLHMRYLAYKNCRGKVQNEFRMYRVLTFRDYIVDIFFWRLDLVGFGLLCALFGCILIPLVLAGGSSNHWRNFRIIVPEVVGWVVVLPIFLTWEAKGAKHPLLTWDFIEDRGILAALIIAFYINFVYHLLGDYLFTVLMITLDQSVLASTRITSSYSFVCIICGTLIGLVIIRARRTKPFIIFGIGCWFLALGLLVHFFGNRPFMPGVTGSLCLLGLGAGFFTYTTQASIQAAIKTHAKMAVVTALYLSIYSIGSAVGSAISGAIWTNLLPRKIFRTMNHSDATAAYDSPQLFILNNPWGSPARNGLNEAYSYVQKMLCVVALCFCVPLLAAALFLRNHKLQSTVALENVDEKQVKEDERRHDLICKIQDRRRAKKEGNDDK</sequence>
<keyword evidence="3" id="KW-0813">Transport</keyword>
<comment type="subcellular location">
    <subcellularLocation>
        <location evidence="1">Endomembrane system</location>
        <topology evidence="1">Multi-pass membrane protein</topology>
    </subcellularLocation>
</comment>
<dbReference type="OrthoDB" id="2241241at2759"/>
<feature type="transmembrane region" description="Helical" evidence="9">
    <location>
        <begin position="454"/>
        <end position="474"/>
    </location>
</feature>
<gene>
    <name evidence="10" type="primary">TDEL0B00140</name>
    <name evidence="10" type="ORF">TDEL_0B00140</name>
</gene>
<evidence type="ECO:0000256" key="9">
    <source>
        <dbReference type="SAM" id="Phobius"/>
    </source>
</evidence>
<evidence type="ECO:0008006" key="12">
    <source>
        <dbReference type="Google" id="ProtNLM"/>
    </source>
</evidence>
<dbReference type="FunFam" id="1.20.1250.20:FF:000197">
    <property type="entry name" value="Siderophore iron transporter 1"/>
    <property type="match status" value="1"/>
</dbReference>
<evidence type="ECO:0000256" key="5">
    <source>
        <dbReference type="ARBA" id="ARBA00022989"/>
    </source>
</evidence>
<dbReference type="GO" id="GO:0015343">
    <property type="term" value="F:siderophore-iron transmembrane transporter activity"/>
    <property type="evidence" value="ECO:0007669"/>
    <property type="project" value="TreeGrafter"/>
</dbReference>
<protein>
    <recommendedName>
        <fullName evidence="12">Major facilitator superfamily (MFS) profile domain-containing protein</fullName>
    </recommendedName>
</protein>
<comment type="similarity">
    <text evidence="2">Belongs to the major facilitator superfamily.</text>
</comment>
<dbReference type="PANTHER" id="PTHR23501:SF92">
    <property type="entry name" value="GLUTATHIONE EXCHANGER 1-RELATED"/>
    <property type="match status" value="1"/>
</dbReference>
<dbReference type="GO" id="GO:0005768">
    <property type="term" value="C:endosome"/>
    <property type="evidence" value="ECO:0007669"/>
    <property type="project" value="TreeGrafter"/>
</dbReference>
<reference evidence="10 11" key="1">
    <citation type="journal article" date="2011" name="Proc. Natl. Acad. Sci. U.S.A.">
        <title>Evolutionary erosion of yeast sex chromosomes by mating-type switching accidents.</title>
        <authorList>
            <person name="Gordon J.L."/>
            <person name="Armisen D."/>
            <person name="Proux-Wera E."/>
            <person name="Oheigeartaigh S.S."/>
            <person name="Byrne K.P."/>
            <person name="Wolfe K.H."/>
        </authorList>
    </citation>
    <scope>NUCLEOTIDE SEQUENCE [LARGE SCALE GENOMIC DNA]</scope>
    <source>
        <strain evidence="11">ATCC 10662 / CBS 1146 / NBRC 0425 / NCYC 2629 / NRRL Y-866</strain>
    </source>
</reference>
<dbReference type="Pfam" id="PF00083">
    <property type="entry name" value="Sugar_tr"/>
    <property type="match status" value="1"/>
</dbReference>
<feature type="transmembrane region" description="Helical" evidence="9">
    <location>
        <begin position="325"/>
        <end position="343"/>
    </location>
</feature>
<dbReference type="InterPro" id="IPR005828">
    <property type="entry name" value="MFS_sugar_transport-like"/>
</dbReference>
<dbReference type="GO" id="GO:0005886">
    <property type="term" value="C:plasma membrane"/>
    <property type="evidence" value="ECO:0007669"/>
    <property type="project" value="TreeGrafter"/>
</dbReference>
<dbReference type="KEGG" id="tdl:TDEL_0B00140"/>
<keyword evidence="7 9" id="KW-0472">Membrane</keyword>
<dbReference type="AlphaFoldDB" id="G8ZNE9"/>
<dbReference type="RefSeq" id="XP_003679354.1">
    <property type="nucleotide sequence ID" value="XM_003679306.1"/>
</dbReference>
<evidence type="ECO:0000256" key="8">
    <source>
        <dbReference type="SAM" id="MobiDB-lite"/>
    </source>
</evidence>
<dbReference type="GeneID" id="11503297"/>
<feature type="transmembrane region" description="Helical" evidence="9">
    <location>
        <begin position="563"/>
        <end position="586"/>
    </location>
</feature>
<evidence type="ECO:0000256" key="7">
    <source>
        <dbReference type="ARBA" id="ARBA00023136"/>
    </source>
</evidence>